<evidence type="ECO:0000313" key="1">
    <source>
        <dbReference type="EMBL" id="KAK3105103.1"/>
    </source>
</evidence>
<proteinExistence type="predicted"/>
<reference evidence="1" key="1">
    <citation type="submission" date="2019-08" db="EMBL/GenBank/DDBJ databases">
        <title>The improved chromosome-level genome for the pearl oyster Pinctada fucata martensii using PacBio sequencing and Hi-C.</title>
        <authorList>
            <person name="Zheng Z."/>
        </authorList>
    </citation>
    <scope>NUCLEOTIDE SEQUENCE</scope>
    <source>
        <strain evidence="1">ZZ-2019</strain>
        <tissue evidence="1">Adductor muscle</tissue>
    </source>
</reference>
<dbReference type="Proteomes" id="UP001186944">
    <property type="component" value="Unassembled WGS sequence"/>
</dbReference>
<accession>A0AA88YTN9</accession>
<keyword evidence="2" id="KW-1185">Reference proteome</keyword>
<dbReference type="EMBL" id="VSWD01000004">
    <property type="protein sequence ID" value="KAK3105103.1"/>
    <property type="molecule type" value="Genomic_DNA"/>
</dbReference>
<dbReference type="AlphaFoldDB" id="A0AA88YTN9"/>
<evidence type="ECO:0000313" key="2">
    <source>
        <dbReference type="Proteomes" id="UP001186944"/>
    </source>
</evidence>
<sequence>MAEGGEKKVLSLKVNSSQRDAIAALFAENNWDFEEVQLQNVESIDEGQDGEFVRSFRIRQSDMAEECPYCLCKPCITDESNRQMWWPTVNSLPSLRNHSLRKELYKKFWTMLFHRGVFLDPRYQDRKLRALRQDPQCRNLVMHRRDLLPLCVLKLVRTWLPNPKGVPYMGHKWE</sequence>
<comment type="caution">
    <text evidence="1">The sequence shown here is derived from an EMBL/GenBank/DDBJ whole genome shotgun (WGS) entry which is preliminary data.</text>
</comment>
<name>A0AA88YTN9_PINIB</name>
<organism evidence="1 2">
    <name type="scientific">Pinctada imbricata</name>
    <name type="common">Atlantic pearl-oyster</name>
    <name type="synonym">Pinctada martensii</name>
    <dbReference type="NCBI Taxonomy" id="66713"/>
    <lineage>
        <taxon>Eukaryota</taxon>
        <taxon>Metazoa</taxon>
        <taxon>Spiralia</taxon>
        <taxon>Lophotrochozoa</taxon>
        <taxon>Mollusca</taxon>
        <taxon>Bivalvia</taxon>
        <taxon>Autobranchia</taxon>
        <taxon>Pteriomorphia</taxon>
        <taxon>Pterioida</taxon>
        <taxon>Pterioidea</taxon>
        <taxon>Pteriidae</taxon>
        <taxon>Pinctada</taxon>
    </lineage>
</organism>
<protein>
    <submittedName>
        <fullName evidence="1">Uncharacterized protein</fullName>
    </submittedName>
</protein>
<gene>
    <name evidence="1" type="ORF">FSP39_017323</name>
</gene>